<reference evidence="2 3" key="1">
    <citation type="journal article" date="2013" name="Curr. Biol.">
        <title>The Genome of the Foraminiferan Reticulomyxa filosa.</title>
        <authorList>
            <person name="Glockner G."/>
            <person name="Hulsmann N."/>
            <person name="Schleicher M."/>
            <person name="Noegel A.A."/>
            <person name="Eichinger L."/>
            <person name="Gallinger C."/>
            <person name="Pawlowski J."/>
            <person name="Sierra R."/>
            <person name="Euteneuer U."/>
            <person name="Pillet L."/>
            <person name="Moustafa A."/>
            <person name="Platzer M."/>
            <person name="Groth M."/>
            <person name="Szafranski K."/>
            <person name="Schliwa M."/>
        </authorList>
    </citation>
    <scope>NUCLEOTIDE SEQUENCE [LARGE SCALE GENOMIC DNA]</scope>
</reference>
<dbReference type="GO" id="GO:0019287">
    <property type="term" value="P:isopentenyl diphosphate biosynthetic process, mevalonate pathway"/>
    <property type="evidence" value="ECO:0007669"/>
    <property type="project" value="TreeGrafter"/>
</dbReference>
<dbReference type="EMBL" id="ASPP01009750">
    <property type="protein sequence ID" value="ETO23717.1"/>
    <property type="molecule type" value="Genomic_DNA"/>
</dbReference>
<dbReference type="Gene3D" id="3.30.70.890">
    <property type="entry name" value="GHMP kinase, C-terminal domain"/>
    <property type="match status" value="1"/>
</dbReference>
<comment type="caution">
    <text evidence="2">The sequence shown here is derived from an EMBL/GenBank/DDBJ whole genome shotgun (WGS) entry which is preliminary data.</text>
</comment>
<feature type="domain" description="Mvd1 C-terminal" evidence="1">
    <location>
        <begin position="13"/>
        <end position="177"/>
    </location>
</feature>
<dbReference type="Proteomes" id="UP000023152">
    <property type="component" value="Unassembled WGS sequence"/>
</dbReference>
<evidence type="ECO:0000313" key="3">
    <source>
        <dbReference type="Proteomes" id="UP000023152"/>
    </source>
</evidence>
<dbReference type="InterPro" id="IPR036554">
    <property type="entry name" value="GHMP_kinase_C_sf"/>
</dbReference>
<name>X6NEE3_RETFI</name>
<protein>
    <submittedName>
        <fullName evidence="2">Diphosphomevalonate decarboxylase</fullName>
    </submittedName>
</protein>
<dbReference type="SUPFAM" id="SSF55060">
    <property type="entry name" value="GHMP Kinase, C-terminal domain"/>
    <property type="match status" value="1"/>
</dbReference>
<keyword evidence="3" id="KW-1185">Reference proteome</keyword>
<sequence>MKERLRNMRAVNSLCKKAIDDRDFDLLCEVMMKDSNQLHSVCLDSWPPIHYLNDTSFRIIDLVHLINDKFATANNHYFKYMCGYTFHAGPNAAILVRHPRYVDCIVKLIEDAFVGTDTNLKVPCLDPLKLREECPPETRFSLPRANNDKLTEIVPSHLKRDGIKQIILTKIGGGAKITEFKIEPCHENRSKL</sequence>
<dbReference type="PANTHER" id="PTHR10977">
    <property type="entry name" value="DIPHOSPHOMEVALONATE DECARBOXYLASE"/>
    <property type="match status" value="1"/>
</dbReference>
<gene>
    <name evidence="2" type="ORF">RFI_13463</name>
</gene>
<dbReference type="GO" id="GO:0004163">
    <property type="term" value="F:diphosphomevalonate decarboxylase activity"/>
    <property type="evidence" value="ECO:0007669"/>
    <property type="project" value="TreeGrafter"/>
</dbReference>
<evidence type="ECO:0000313" key="2">
    <source>
        <dbReference type="EMBL" id="ETO23717.1"/>
    </source>
</evidence>
<evidence type="ECO:0000259" key="1">
    <source>
        <dbReference type="Pfam" id="PF18376"/>
    </source>
</evidence>
<dbReference type="InterPro" id="IPR041431">
    <property type="entry name" value="Mvd1_C"/>
</dbReference>
<dbReference type="PANTHER" id="PTHR10977:SF3">
    <property type="entry name" value="DIPHOSPHOMEVALONATE DECARBOXYLASE"/>
    <property type="match status" value="1"/>
</dbReference>
<dbReference type="OrthoDB" id="10253702at2759"/>
<dbReference type="AlphaFoldDB" id="X6NEE3"/>
<dbReference type="Pfam" id="PF18376">
    <property type="entry name" value="MDD_C"/>
    <property type="match status" value="1"/>
</dbReference>
<dbReference type="GO" id="GO:0005829">
    <property type="term" value="C:cytosol"/>
    <property type="evidence" value="ECO:0007669"/>
    <property type="project" value="TreeGrafter"/>
</dbReference>
<accession>X6NEE3</accession>
<proteinExistence type="predicted"/>
<organism evidence="2 3">
    <name type="scientific">Reticulomyxa filosa</name>
    <dbReference type="NCBI Taxonomy" id="46433"/>
    <lineage>
        <taxon>Eukaryota</taxon>
        <taxon>Sar</taxon>
        <taxon>Rhizaria</taxon>
        <taxon>Retaria</taxon>
        <taxon>Foraminifera</taxon>
        <taxon>Monothalamids</taxon>
        <taxon>Reticulomyxidae</taxon>
        <taxon>Reticulomyxa</taxon>
    </lineage>
</organism>